<proteinExistence type="inferred from homology"/>
<organism evidence="5 6">
    <name type="scientific">Drechslerella dactyloides</name>
    <name type="common">Nematode-trapping fungus</name>
    <name type="synonym">Arthrobotrys dactyloides</name>
    <dbReference type="NCBI Taxonomy" id="74499"/>
    <lineage>
        <taxon>Eukaryota</taxon>
        <taxon>Fungi</taxon>
        <taxon>Dikarya</taxon>
        <taxon>Ascomycota</taxon>
        <taxon>Pezizomycotina</taxon>
        <taxon>Orbiliomycetes</taxon>
        <taxon>Orbiliales</taxon>
        <taxon>Orbiliaceae</taxon>
        <taxon>Drechslerella</taxon>
    </lineage>
</organism>
<dbReference type="InterPro" id="IPR002018">
    <property type="entry name" value="CarbesteraseB"/>
</dbReference>
<evidence type="ECO:0000259" key="4">
    <source>
        <dbReference type="Pfam" id="PF00135"/>
    </source>
</evidence>
<dbReference type="InterPro" id="IPR050309">
    <property type="entry name" value="Type-B_Carboxylest/Lipase"/>
</dbReference>
<evidence type="ECO:0000313" key="6">
    <source>
        <dbReference type="Proteomes" id="UP001221413"/>
    </source>
</evidence>
<dbReference type="EC" id="3.1.1.-" evidence="3"/>
<dbReference type="PANTHER" id="PTHR11559">
    <property type="entry name" value="CARBOXYLESTERASE"/>
    <property type="match status" value="1"/>
</dbReference>
<keyword evidence="2 3" id="KW-0378">Hydrolase</keyword>
<evidence type="ECO:0000256" key="1">
    <source>
        <dbReference type="ARBA" id="ARBA00005964"/>
    </source>
</evidence>
<dbReference type="InterPro" id="IPR019826">
    <property type="entry name" value="Carboxylesterase_B_AS"/>
</dbReference>
<dbReference type="AlphaFoldDB" id="A0AAD6J3Q2"/>
<dbReference type="Proteomes" id="UP001221413">
    <property type="component" value="Unassembled WGS sequence"/>
</dbReference>
<dbReference type="PROSITE" id="PS00122">
    <property type="entry name" value="CARBOXYLESTERASE_B_1"/>
    <property type="match status" value="1"/>
</dbReference>
<dbReference type="GO" id="GO:0016787">
    <property type="term" value="F:hydrolase activity"/>
    <property type="evidence" value="ECO:0007669"/>
    <property type="project" value="UniProtKB-KW"/>
</dbReference>
<dbReference type="Pfam" id="PF00135">
    <property type="entry name" value="COesterase"/>
    <property type="match status" value="1"/>
</dbReference>
<dbReference type="SUPFAM" id="SSF53474">
    <property type="entry name" value="alpha/beta-Hydrolases"/>
    <property type="match status" value="1"/>
</dbReference>
<accession>A0AAD6J3Q2</accession>
<protein>
    <recommendedName>
        <fullName evidence="3">Carboxylic ester hydrolase</fullName>
        <ecNumber evidence="3">3.1.1.-</ecNumber>
    </recommendedName>
</protein>
<sequence length="581" mass="64294">MKESSPGEYSETYNSLDRLSRTMRPLLLTILPFLSILTPISAHPSPSVPKVTIRNGTVRGFHSNVWNQDFFLGIPYAQPPTGKNRFNLPQPIEKKWNREFVATAFGDRCLGIGHSFDLPESEDCLNINVIRPVGCEYHDLPVLVWIHGGGFLASGSSNPPYNMTFQVDQSVKINKPIIAVSFNYRLSAWGMLGSTAMSAAGIDNIGLKDQRMALHWVQENIAAFGGDPKKVTIAGDSAGGASVGIHTLAYGGRDDGLFRAAIMNSGNALYMGKYADMPLLDFLYGQLVDAAGCTGAADTLTCLRELPTATIWPAIQAVTDKFPQQWQYHIDGSFIKERGSISLKRGRFVKVPLLLGSTTDEGTYLTAYGVNTTEELVYAFKMQTNLNLPDDVIATILKDYPDNPVVGSPGGTIERFAPPYGLQYKRLSSIAGDMFNIAGRRLSARAWAERGQDAYSWRFNTIPNGFPREMGATHVSDQAFVFANFLGVGYPGRNYYDVEPPERKARYIQTGLLMSRAIMSFVHDLTPNNHGMPGYPVWPKYEKDDPKNFVFDGNTTSYVEPDTFRTGGMNIFIHQAQEFLH</sequence>
<reference evidence="5" key="1">
    <citation type="submission" date="2023-01" db="EMBL/GenBank/DDBJ databases">
        <title>The chitinases involved in constricting ring structure development in the nematode-trapping fungus Drechslerella dactyloides.</title>
        <authorList>
            <person name="Wang R."/>
            <person name="Zhang L."/>
            <person name="Tang P."/>
            <person name="Li S."/>
            <person name="Liang L."/>
        </authorList>
    </citation>
    <scope>NUCLEOTIDE SEQUENCE</scope>
    <source>
        <strain evidence="5">YMF1.00031</strain>
    </source>
</reference>
<dbReference type="Gene3D" id="3.40.50.1820">
    <property type="entry name" value="alpha/beta hydrolase"/>
    <property type="match status" value="1"/>
</dbReference>
<evidence type="ECO:0000256" key="2">
    <source>
        <dbReference type="ARBA" id="ARBA00022801"/>
    </source>
</evidence>
<name>A0AAD6J3Q2_DREDA</name>
<feature type="domain" description="Carboxylesterase type B" evidence="4">
    <location>
        <begin position="49"/>
        <end position="550"/>
    </location>
</feature>
<comment type="caution">
    <text evidence="5">The sequence shown here is derived from an EMBL/GenBank/DDBJ whole genome shotgun (WGS) entry which is preliminary data.</text>
</comment>
<evidence type="ECO:0000313" key="5">
    <source>
        <dbReference type="EMBL" id="KAJ6263014.1"/>
    </source>
</evidence>
<dbReference type="EMBL" id="JAQGDS010000002">
    <property type="protein sequence ID" value="KAJ6263014.1"/>
    <property type="molecule type" value="Genomic_DNA"/>
</dbReference>
<evidence type="ECO:0000256" key="3">
    <source>
        <dbReference type="RuleBase" id="RU361235"/>
    </source>
</evidence>
<dbReference type="InterPro" id="IPR029058">
    <property type="entry name" value="AB_hydrolase_fold"/>
</dbReference>
<gene>
    <name evidence="5" type="ORF">Dda_1572</name>
</gene>
<comment type="similarity">
    <text evidence="1 3">Belongs to the type-B carboxylesterase/lipase family.</text>
</comment>
<keyword evidence="6" id="KW-1185">Reference proteome</keyword>